<dbReference type="EMBL" id="SGKC01000020">
    <property type="protein sequence ID" value="NEZ92548.1"/>
    <property type="molecule type" value="Genomic_DNA"/>
</dbReference>
<dbReference type="GeneID" id="5187874"/>
<evidence type="ECO:0000313" key="9">
    <source>
        <dbReference type="Proteomes" id="UP000482543"/>
    </source>
</evidence>
<protein>
    <submittedName>
        <fullName evidence="3">Uncharacterized protein</fullName>
    </submittedName>
</protein>
<gene>
    <name evidence="1" type="ORF">EXM69_11465</name>
    <name evidence="3" type="ORF">FC794_07575</name>
    <name evidence="4" type="ORF">FC964_08655</name>
    <name evidence="2" type="ORF">FCV25_06630</name>
    <name evidence="5" type="ORF">JQS73_14235</name>
</gene>
<proteinExistence type="predicted"/>
<dbReference type="Proteomes" id="UP000663464">
    <property type="component" value="Chromosome"/>
</dbReference>
<reference evidence="6 8" key="3">
    <citation type="submission" date="2019-04" db="EMBL/GenBank/DDBJ databases">
        <title>Genome sequencing of Clostridium botulinum Groups I-IV and Clostridium butyricum.</title>
        <authorList>
            <person name="Brunt J."/>
            <person name="Van Vliet A.H.M."/>
            <person name="Stringer S.C."/>
            <person name="Carter A.T."/>
            <person name="Peck M.W."/>
        </authorList>
    </citation>
    <scope>NUCLEOTIDE SEQUENCE [LARGE SCALE GENOMIC DNA]</scope>
    <source>
        <strain evidence="4 9">IFR 15/034</strain>
        <strain evidence="3 8">IFR 18/037</strain>
        <strain evidence="2 6">IFR 18/054</strain>
    </source>
</reference>
<sequence length="112" mass="13358">MEDKCLEISKESVKKILSSLNEIKILCTDKELKKRVEGIIYVANEEIASKIEPSLKELIYDKMKETKNTNPDLSSKLYILYRKYVDNKIKEEEAREIYETYIVMENFERIVW</sequence>
<evidence type="ECO:0000313" key="3">
    <source>
        <dbReference type="EMBL" id="NFG16649.1"/>
    </source>
</evidence>
<evidence type="ECO:0000313" key="8">
    <source>
        <dbReference type="Proteomes" id="UP000478995"/>
    </source>
</evidence>
<evidence type="ECO:0000313" key="7">
    <source>
        <dbReference type="Proteomes" id="UP000473887"/>
    </source>
</evidence>
<evidence type="ECO:0000313" key="1">
    <source>
        <dbReference type="EMBL" id="NEZ92548.1"/>
    </source>
</evidence>
<evidence type="ECO:0000313" key="5">
    <source>
        <dbReference type="EMBL" id="QRI52579.1"/>
    </source>
</evidence>
<dbReference type="EMBL" id="SWRJ01000002">
    <property type="protein sequence ID" value="NFI21450.1"/>
    <property type="molecule type" value="Genomic_DNA"/>
</dbReference>
<evidence type="ECO:0000313" key="2">
    <source>
        <dbReference type="EMBL" id="NFF01454.1"/>
    </source>
</evidence>
<reference evidence="1 7" key="2">
    <citation type="submission" date="2019-02" db="EMBL/GenBank/DDBJ databases">
        <title>Genome sequencing of Clostridium botulinum clinical isolates.</title>
        <authorList>
            <person name="Brunt J."/>
            <person name="Van Vliet A.H.M."/>
            <person name="Stringer S.C."/>
            <person name="Grant K.A."/>
            <person name="Carter A.C."/>
            <person name="Peck M.W."/>
        </authorList>
    </citation>
    <scope>NUCLEOTIDE SEQUENCE [LARGE SCALE GENOMIC DNA]</scope>
    <source>
        <strain evidence="1 7">H142660711</strain>
    </source>
</reference>
<dbReference type="Proteomes" id="UP000472521">
    <property type="component" value="Unassembled WGS sequence"/>
</dbReference>
<evidence type="ECO:0000313" key="6">
    <source>
        <dbReference type="Proteomes" id="UP000472521"/>
    </source>
</evidence>
<evidence type="ECO:0000313" key="4">
    <source>
        <dbReference type="EMBL" id="NFI21450.1"/>
    </source>
</evidence>
<accession>A0A0A2HIE7</accession>
<organism evidence="3 8">
    <name type="scientific">Clostridium botulinum</name>
    <dbReference type="NCBI Taxonomy" id="1491"/>
    <lineage>
        <taxon>Bacteria</taxon>
        <taxon>Bacillati</taxon>
        <taxon>Bacillota</taxon>
        <taxon>Clostridia</taxon>
        <taxon>Eubacteriales</taxon>
        <taxon>Clostridiaceae</taxon>
        <taxon>Clostridium</taxon>
    </lineage>
</organism>
<dbReference type="RefSeq" id="WP_003359274.1">
    <property type="nucleotide sequence ID" value="NZ_AP014696.1"/>
</dbReference>
<reference evidence="5 10" key="1">
    <citation type="journal article" date="2014" name="J. Infect. Dis.">
        <title>Molecular characterization of a novel botulinum neurotoxin type H gene.</title>
        <authorList>
            <person name="Dover N."/>
            <person name="Barash J.R."/>
            <person name="Hill K.K."/>
            <person name="Xie G."/>
            <person name="Arnon S.S."/>
        </authorList>
    </citation>
    <scope>NUCLEOTIDE SEQUENCE [LARGE SCALE GENOMIC DNA]</scope>
    <source>
        <strain evidence="5 10">IBCA10-7060</strain>
    </source>
</reference>
<evidence type="ECO:0000313" key="10">
    <source>
        <dbReference type="Proteomes" id="UP000663464"/>
    </source>
</evidence>
<dbReference type="EMBL" id="SWND01000003">
    <property type="protein sequence ID" value="NFF01454.1"/>
    <property type="molecule type" value="Genomic_DNA"/>
</dbReference>
<dbReference type="OrthoDB" id="1930945at2"/>
<dbReference type="EMBL" id="CP069280">
    <property type="protein sequence ID" value="QRI52579.1"/>
    <property type="molecule type" value="Genomic_DNA"/>
</dbReference>
<dbReference type="Proteomes" id="UP000482543">
    <property type="component" value="Unassembled WGS sequence"/>
</dbReference>
<dbReference type="Proteomes" id="UP000478995">
    <property type="component" value="Unassembled WGS sequence"/>
</dbReference>
<dbReference type="Proteomes" id="UP000473887">
    <property type="component" value="Unassembled WGS sequence"/>
</dbReference>
<reference evidence="5" key="4">
    <citation type="submission" date="2021-02" db="EMBL/GenBank/DDBJ databases">
        <authorList>
            <person name="Dover N."/>
            <person name="Barash J.R."/>
            <person name="Bell J.M."/>
            <person name="Sylvester M.D."/>
            <person name="Arnon S."/>
        </authorList>
    </citation>
    <scope>NUCLEOTIDE SEQUENCE</scope>
    <source>
        <strain evidence="5">IBCA10-7060</strain>
    </source>
</reference>
<dbReference type="AlphaFoldDB" id="A0A0A2HIE7"/>
<dbReference type="EMBL" id="SWOY01000002">
    <property type="protein sequence ID" value="NFG16649.1"/>
    <property type="molecule type" value="Genomic_DNA"/>
</dbReference>
<name>A0A0A2HIE7_CLOBO</name>